<dbReference type="RefSeq" id="WP_279529936.1">
    <property type="nucleotide sequence ID" value="NZ_CP122312.1"/>
</dbReference>
<evidence type="ECO:0000313" key="5">
    <source>
        <dbReference type="Proteomes" id="UP001596447"/>
    </source>
</evidence>
<evidence type="ECO:0000256" key="2">
    <source>
        <dbReference type="PROSITE-ProRule" id="PRU00169"/>
    </source>
</evidence>
<dbReference type="InterPro" id="IPR011006">
    <property type="entry name" value="CheY-like_superfamily"/>
</dbReference>
<evidence type="ECO:0000256" key="1">
    <source>
        <dbReference type="ARBA" id="ARBA00022553"/>
    </source>
</evidence>
<dbReference type="PANTHER" id="PTHR44591:SF3">
    <property type="entry name" value="RESPONSE REGULATORY DOMAIN-CONTAINING PROTEIN"/>
    <property type="match status" value="1"/>
</dbReference>
<evidence type="ECO:0000313" key="4">
    <source>
        <dbReference type="EMBL" id="MFC7200016.1"/>
    </source>
</evidence>
<dbReference type="InterPro" id="IPR013971">
    <property type="entry name" value="HalX_domain"/>
</dbReference>
<keyword evidence="1 2" id="KW-0597">Phosphoprotein</keyword>
<feature type="modified residue" description="4-aspartylphosphate" evidence="2">
    <location>
        <position position="61"/>
    </location>
</feature>
<dbReference type="InterPro" id="IPR050595">
    <property type="entry name" value="Bact_response_regulator"/>
</dbReference>
<protein>
    <submittedName>
        <fullName evidence="4">Response regulator</fullName>
    </submittedName>
</protein>
<dbReference type="PANTHER" id="PTHR44591">
    <property type="entry name" value="STRESS RESPONSE REGULATOR PROTEIN 1"/>
    <property type="match status" value="1"/>
</dbReference>
<evidence type="ECO:0000259" key="3">
    <source>
        <dbReference type="PROSITE" id="PS50110"/>
    </source>
</evidence>
<feature type="domain" description="Response regulatory" evidence="3">
    <location>
        <begin position="14"/>
        <end position="123"/>
    </location>
</feature>
<dbReference type="InterPro" id="IPR001789">
    <property type="entry name" value="Sig_transdc_resp-reg_receiver"/>
</dbReference>
<dbReference type="Proteomes" id="UP001596447">
    <property type="component" value="Unassembled WGS sequence"/>
</dbReference>
<accession>A0ABD5Z4B9</accession>
<comment type="caution">
    <text evidence="4">The sequence shown here is derived from an EMBL/GenBank/DDBJ whole genome shotgun (WGS) entry which is preliminary data.</text>
</comment>
<dbReference type="Pfam" id="PF08663">
    <property type="entry name" value="HalX"/>
    <property type="match status" value="1"/>
</dbReference>
<proteinExistence type="predicted"/>
<name>A0ABD5Z4B9_9EURY</name>
<keyword evidence="5" id="KW-1185">Reference proteome</keyword>
<reference evidence="4 5" key="1">
    <citation type="journal article" date="2019" name="Int. J. Syst. Evol. Microbiol.">
        <title>The Global Catalogue of Microorganisms (GCM) 10K type strain sequencing project: providing services to taxonomists for standard genome sequencing and annotation.</title>
        <authorList>
            <consortium name="The Broad Institute Genomics Platform"/>
            <consortium name="The Broad Institute Genome Sequencing Center for Infectious Disease"/>
            <person name="Wu L."/>
            <person name="Ma J."/>
        </authorList>
    </citation>
    <scope>NUCLEOTIDE SEQUENCE [LARGE SCALE GENOMIC DNA]</scope>
    <source>
        <strain evidence="4 5">XZGYJ-43</strain>
    </source>
</reference>
<dbReference type="PROSITE" id="PS50110">
    <property type="entry name" value="RESPONSE_REGULATORY"/>
    <property type="match status" value="1"/>
</dbReference>
<sequence>MTKERETTQREETTILAVDDLPEYLELYEARLGDRYDVETAEGGEEALDKLDDEVDVVLLDRSMPGLSGDEALARIRDSDYDCRVAMVTAVEPDVDVIDLGFDAYLTKPVSKETLVDTVERLLQRSQYDEEVADLYRLCTKRAVVRQRVSESDVSESEEFRELQSKIRERRDVVDDLVADFDHDDFRATFRDLPSTE</sequence>
<dbReference type="CDD" id="cd00156">
    <property type="entry name" value="REC"/>
    <property type="match status" value="1"/>
</dbReference>
<gene>
    <name evidence="4" type="ORF">ACFQJ9_11455</name>
</gene>
<organism evidence="4 5">
    <name type="scientific">Halospeciosus flavus</name>
    <dbReference type="NCBI Taxonomy" id="3032283"/>
    <lineage>
        <taxon>Archaea</taxon>
        <taxon>Methanobacteriati</taxon>
        <taxon>Methanobacteriota</taxon>
        <taxon>Stenosarchaea group</taxon>
        <taxon>Halobacteria</taxon>
        <taxon>Halobacteriales</taxon>
        <taxon>Halobacteriaceae</taxon>
        <taxon>Halospeciosus</taxon>
    </lineage>
</organism>
<dbReference type="SMART" id="SM00448">
    <property type="entry name" value="REC"/>
    <property type="match status" value="1"/>
</dbReference>
<dbReference type="Gene3D" id="3.40.50.2300">
    <property type="match status" value="1"/>
</dbReference>
<dbReference type="EMBL" id="JBHTAR010000011">
    <property type="protein sequence ID" value="MFC7200016.1"/>
    <property type="molecule type" value="Genomic_DNA"/>
</dbReference>
<dbReference type="SUPFAM" id="SSF52172">
    <property type="entry name" value="CheY-like"/>
    <property type="match status" value="1"/>
</dbReference>
<dbReference type="AlphaFoldDB" id="A0ABD5Z4B9"/>
<dbReference type="Pfam" id="PF00072">
    <property type="entry name" value="Response_reg"/>
    <property type="match status" value="1"/>
</dbReference>